<dbReference type="FunFam" id="3.40.50.12780:FF:000012">
    <property type="entry name" value="Non-ribosomal peptide synthetase"/>
    <property type="match status" value="1"/>
</dbReference>
<accession>A0A1H4LGK6</accession>
<dbReference type="InterPro" id="IPR020806">
    <property type="entry name" value="PKS_PP-bd"/>
</dbReference>
<dbReference type="Gene3D" id="1.10.1200.10">
    <property type="entry name" value="ACP-like"/>
    <property type="match status" value="1"/>
</dbReference>
<dbReference type="Gene3D" id="3.40.50.980">
    <property type="match status" value="2"/>
</dbReference>
<dbReference type="SUPFAM" id="SSF47336">
    <property type="entry name" value="ACP-like"/>
    <property type="match status" value="1"/>
</dbReference>
<comment type="cofactor">
    <cofactor evidence="1">
        <name>pantetheine 4'-phosphate</name>
        <dbReference type="ChEBI" id="CHEBI:47942"/>
    </cofactor>
</comment>
<dbReference type="Pfam" id="PF00501">
    <property type="entry name" value="AMP-binding"/>
    <property type="match status" value="1"/>
</dbReference>
<dbReference type="CDD" id="cd05930">
    <property type="entry name" value="A_NRPS"/>
    <property type="match status" value="1"/>
</dbReference>
<reference evidence="7" key="1">
    <citation type="submission" date="2016-10" db="EMBL/GenBank/DDBJ databases">
        <authorList>
            <person name="Varghese N."/>
            <person name="Submissions S."/>
        </authorList>
    </citation>
    <scope>NUCLEOTIDE SEQUENCE [LARGE SCALE GENOMIC DNA]</scope>
    <source>
        <strain evidence="7">DSM 9751</strain>
    </source>
</reference>
<dbReference type="Gene3D" id="3.30.559.30">
    <property type="entry name" value="Nonribosomal peptide synthetase, condensation domain"/>
    <property type="match status" value="1"/>
</dbReference>
<dbReference type="InterPro" id="IPR023213">
    <property type="entry name" value="CAT-like_dom_sf"/>
</dbReference>
<dbReference type="FunFam" id="1.10.1200.10:FF:000005">
    <property type="entry name" value="Nonribosomal peptide synthetase 1"/>
    <property type="match status" value="1"/>
</dbReference>
<dbReference type="Proteomes" id="UP000198982">
    <property type="component" value="Unassembled WGS sequence"/>
</dbReference>
<dbReference type="GO" id="GO:0043041">
    <property type="term" value="P:amino acid activation for nonribosomal peptide biosynthetic process"/>
    <property type="evidence" value="ECO:0007669"/>
    <property type="project" value="TreeGrafter"/>
</dbReference>
<dbReference type="NCBIfam" id="TIGR01733">
    <property type="entry name" value="AA-adenyl-dom"/>
    <property type="match status" value="1"/>
</dbReference>
<dbReference type="PROSITE" id="PS50075">
    <property type="entry name" value="CARRIER"/>
    <property type="match status" value="1"/>
</dbReference>
<keyword evidence="7" id="KW-1185">Reference proteome</keyword>
<dbReference type="FunFam" id="3.40.50.980:FF:000001">
    <property type="entry name" value="Non-ribosomal peptide synthetase"/>
    <property type="match status" value="1"/>
</dbReference>
<evidence type="ECO:0000256" key="3">
    <source>
        <dbReference type="ARBA" id="ARBA00022450"/>
    </source>
</evidence>
<dbReference type="PANTHER" id="PTHR45527">
    <property type="entry name" value="NONRIBOSOMAL PEPTIDE SYNTHETASE"/>
    <property type="match status" value="1"/>
</dbReference>
<evidence type="ECO:0000256" key="4">
    <source>
        <dbReference type="ARBA" id="ARBA00022553"/>
    </source>
</evidence>
<protein>
    <submittedName>
        <fullName evidence="6">Amino acid adenylation domain-containing protein</fullName>
    </submittedName>
</protein>
<dbReference type="SUPFAM" id="SSF52777">
    <property type="entry name" value="CoA-dependent acyltransferases"/>
    <property type="match status" value="2"/>
</dbReference>
<dbReference type="InterPro" id="IPR036736">
    <property type="entry name" value="ACP-like_sf"/>
</dbReference>
<sequence>MTDFTPAETFQISAQQAAILSQQQYLGQPLAAQALLSFDTPPERAVLQAALNELCQRHEILRTTYRQMPGFKQPVQDIAAQVRLRLILEPGRSVQQARAEDRLALAEVPLVASLLDRQLLVSVALASCDRQSLAQLMAELQQLCAGGQLQPFDGLQYADYAAWQGELSEQAIGREGLQFWRTLYAERQAGVRLPFERRLDFAPQLQECRLDTELAPTLRQLAGAAQLSVEDSLLFLWAGFLAGLSQQDSLLVALTVDGRSDQLQQTLGHFSRRLPVAVALQPQATLQDNLQAFRHQLDLSRSWQDCLNELDVFGAEQPRPLDLGCSYIEGSEAQELFLDQACFEKLHLWARADADRLSLQLSWQPRLLPEGLPEAWLEQFAQWLKAAAADSSLSLEQLPLVSGDQARRLLQDFDRSADLSAADAPLLHQLFEEAARAFPQRAAIHVDGLEVTYAELNRQANQLAHRLREQGVDSDAIVGVYGARSIEIVVALLGILKAGGAYLPLDPAYPSERLSFMLEDSAVRCLISLQPLHPDLVLAADLPLITLDPQLLSGDAQAPASNSTADNLAYVIYTSGSTGRPKGVMVSHANASTSTLARGAFYQAPLERFLMLSSFSFDSSVAGIFWTLSQGATLYLPSEEQHKDPQQVAGLIEAQRISHFLALPSFYAQILEALQQPQLRCVIVAGEACPVELAVRHRELLPETLLVNEYGPSESAVWCSAFAVTQAPVDERVAIGGAIAGTRLRVLDEEAELAGIGREGELFIGGPGLARGYLKRPGLTASRFLPDPFATTPGARLYRTGDRVSSLPQGRLDYLGRIDFQLKIRGFRIELGEIVSLLGQAANVREAAVVARDTVAGKQLVAYVVLARAEDREAQEQVLLAQLREQLPEYMVPAFISVLERFPLTPNGKLDRNALSALELQGSAYVAPRNELEATLAAIWQEALQLERVGVHDNFFALGGHSLLATRIRSKVQSELNLSLPLRVFFEGETVELLARQVELHRDSEVTGDKVDALEALFAEAQE</sequence>
<dbReference type="FunFam" id="3.30.300.30:FF:000010">
    <property type="entry name" value="Enterobactin synthetase component F"/>
    <property type="match status" value="1"/>
</dbReference>
<dbReference type="PROSITE" id="PS00012">
    <property type="entry name" value="PHOSPHOPANTETHEINE"/>
    <property type="match status" value="1"/>
</dbReference>
<dbReference type="PRINTS" id="PR00154">
    <property type="entry name" value="AMPBINDING"/>
</dbReference>
<dbReference type="InterPro" id="IPR025110">
    <property type="entry name" value="AMP-bd_C"/>
</dbReference>
<dbReference type="PROSITE" id="PS00455">
    <property type="entry name" value="AMP_BINDING"/>
    <property type="match status" value="1"/>
</dbReference>
<dbReference type="GO" id="GO:0005829">
    <property type="term" value="C:cytosol"/>
    <property type="evidence" value="ECO:0007669"/>
    <property type="project" value="TreeGrafter"/>
</dbReference>
<evidence type="ECO:0000313" key="7">
    <source>
        <dbReference type="Proteomes" id="UP000198982"/>
    </source>
</evidence>
<organism evidence="6 7">
    <name type="scientific">Pseudomonas saponiphila</name>
    <dbReference type="NCBI Taxonomy" id="556534"/>
    <lineage>
        <taxon>Bacteria</taxon>
        <taxon>Pseudomonadati</taxon>
        <taxon>Pseudomonadota</taxon>
        <taxon>Gammaproteobacteria</taxon>
        <taxon>Pseudomonadales</taxon>
        <taxon>Pseudomonadaceae</taxon>
        <taxon>Pseudomonas</taxon>
    </lineage>
</organism>
<dbReference type="RefSeq" id="WP_092312523.1">
    <property type="nucleotide sequence ID" value="NZ_FNTJ01000001.1"/>
</dbReference>
<name>A0A1H4LGK6_9PSED</name>
<keyword evidence="4" id="KW-0597">Phosphoprotein</keyword>
<dbReference type="Gene3D" id="2.30.38.10">
    <property type="entry name" value="Luciferase, Domain 3"/>
    <property type="match status" value="1"/>
</dbReference>
<dbReference type="SMART" id="SM00823">
    <property type="entry name" value="PKS_PP"/>
    <property type="match status" value="1"/>
</dbReference>
<dbReference type="InterPro" id="IPR000873">
    <property type="entry name" value="AMP-dep_synth/lig_dom"/>
</dbReference>
<dbReference type="SUPFAM" id="SSF56801">
    <property type="entry name" value="Acetyl-CoA synthetase-like"/>
    <property type="match status" value="1"/>
</dbReference>
<dbReference type="EMBL" id="FNTJ01000001">
    <property type="protein sequence ID" value="SEB69899.1"/>
    <property type="molecule type" value="Genomic_DNA"/>
</dbReference>
<dbReference type="InterPro" id="IPR009081">
    <property type="entry name" value="PP-bd_ACP"/>
</dbReference>
<dbReference type="InterPro" id="IPR045851">
    <property type="entry name" value="AMP-bd_C_sf"/>
</dbReference>
<dbReference type="AlphaFoldDB" id="A0A1H4LGK6"/>
<evidence type="ECO:0000259" key="5">
    <source>
        <dbReference type="PROSITE" id="PS50075"/>
    </source>
</evidence>
<dbReference type="Gene3D" id="3.30.300.30">
    <property type="match status" value="1"/>
</dbReference>
<dbReference type="Pfam" id="PF13193">
    <property type="entry name" value="AMP-binding_C"/>
    <property type="match status" value="1"/>
</dbReference>
<proteinExistence type="inferred from homology"/>
<feature type="domain" description="Carrier" evidence="5">
    <location>
        <begin position="927"/>
        <end position="1002"/>
    </location>
</feature>
<dbReference type="PANTHER" id="PTHR45527:SF1">
    <property type="entry name" value="FATTY ACID SYNTHASE"/>
    <property type="match status" value="1"/>
</dbReference>
<evidence type="ECO:0000256" key="1">
    <source>
        <dbReference type="ARBA" id="ARBA00001957"/>
    </source>
</evidence>
<dbReference type="InterPro" id="IPR010071">
    <property type="entry name" value="AA_adenyl_dom"/>
</dbReference>
<evidence type="ECO:0000313" key="6">
    <source>
        <dbReference type="EMBL" id="SEB69899.1"/>
    </source>
</evidence>
<dbReference type="GO" id="GO:0003824">
    <property type="term" value="F:catalytic activity"/>
    <property type="evidence" value="ECO:0007669"/>
    <property type="project" value="InterPro"/>
</dbReference>
<keyword evidence="3" id="KW-0596">Phosphopantetheine</keyword>
<evidence type="ECO:0000256" key="2">
    <source>
        <dbReference type="ARBA" id="ARBA00006432"/>
    </source>
</evidence>
<comment type="similarity">
    <text evidence="2">Belongs to the ATP-dependent AMP-binding enzyme family.</text>
</comment>
<dbReference type="Pfam" id="PF00550">
    <property type="entry name" value="PP-binding"/>
    <property type="match status" value="1"/>
</dbReference>
<dbReference type="GO" id="GO:0031177">
    <property type="term" value="F:phosphopantetheine binding"/>
    <property type="evidence" value="ECO:0007669"/>
    <property type="project" value="InterPro"/>
</dbReference>
<dbReference type="Pfam" id="PF00668">
    <property type="entry name" value="Condensation"/>
    <property type="match status" value="1"/>
</dbReference>
<dbReference type="InterPro" id="IPR020459">
    <property type="entry name" value="AMP-binding"/>
</dbReference>
<dbReference type="GO" id="GO:0044550">
    <property type="term" value="P:secondary metabolite biosynthetic process"/>
    <property type="evidence" value="ECO:0007669"/>
    <property type="project" value="UniProtKB-ARBA"/>
</dbReference>
<dbReference type="Gene3D" id="3.30.559.10">
    <property type="entry name" value="Chloramphenicol acetyltransferase-like domain"/>
    <property type="match status" value="1"/>
</dbReference>
<dbReference type="InterPro" id="IPR001242">
    <property type="entry name" value="Condensation_dom"/>
</dbReference>
<dbReference type="InterPro" id="IPR006162">
    <property type="entry name" value="Ppantetheine_attach_site"/>
</dbReference>
<gene>
    <name evidence="6" type="ORF">SAMN05216178_1903</name>
</gene>
<dbReference type="InterPro" id="IPR020845">
    <property type="entry name" value="AMP-binding_CS"/>
</dbReference>